<evidence type="ECO:0000313" key="2">
    <source>
        <dbReference type="Proteomes" id="UP001432251"/>
    </source>
</evidence>
<gene>
    <name evidence="1" type="ORF">V2W30_21320</name>
</gene>
<accession>A0ACD5AEI3</accession>
<protein>
    <submittedName>
        <fullName evidence="1">Uncharacterized protein</fullName>
    </submittedName>
</protein>
<organism evidence="1 2">
    <name type="scientific">Streptomyces citrinus</name>
    <dbReference type="NCBI Taxonomy" id="3118173"/>
    <lineage>
        <taxon>Bacteria</taxon>
        <taxon>Bacillati</taxon>
        <taxon>Actinomycetota</taxon>
        <taxon>Actinomycetes</taxon>
        <taxon>Kitasatosporales</taxon>
        <taxon>Streptomycetaceae</taxon>
        <taxon>Streptomyces</taxon>
    </lineage>
</organism>
<reference evidence="1" key="1">
    <citation type="journal article" date="2025" name="Int. J. Syst. Evol. Microbiol.">
        <title>Streptomyces citrinus sp. nov., with yellow diffusible pigment.</title>
        <authorList>
            <person name="He Y."/>
            <person name="Yang E."/>
            <person name="Xu J."/>
            <person name="Sun Y."/>
            <person name="Sun L."/>
        </authorList>
    </citation>
    <scope>NUCLEOTIDE SEQUENCE</scope>
    <source>
        <strain evidence="1">Q6</strain>
    </source>
</reference>
<keyword evidence="2" id="KW-1185">Reference proteome</keyword>
<proteinExistence type="predicted"/>
<dbReference type="EMBL" id="CP146022">
    <property type="protein sequence ID" value="WWQ65607.1"/>
    <property type="molecule type" value="Genomic_DNA"/>
</dbReference>
<evidence type="ECO:0000313" key="1">
    <source>
        <dbReference type="EMBL" id="WWQ65607.1"/>
    </source>
</evidence>
<sequence>MRERVPRQIPARLRPDTGNQCPSPWEADRLRRLSRSQVADRIEELGALYAAHSGSAACEEEWRTRTFVRRLVADTRRPGFSLVVAENGSLTACAYGFPLRDGLFEVRAIVVPRRVREQSTSRDWNLARRLQRRLLVDEGHATGLTLVDRTELRTLAALRSWGWKDTPASPHGARLPDPRHVLLLAL</sequence>
<name>A0ACD5AEI3_9ACTN</name>
<dbReference type="Proteomes" id="UP001432251">
    <property type="component" value="Chromosome"/>
</dbReference>